<dbReference type="AlphaFoldDB" id="A0A811UVT1"/>
<evidence type="ECO:0000313" key="3">
    <source>
        <dbReference type="Proteomes" id="UP000606786"/>
    </source>
</evidence>
<dbReference type="EMBL" id="CAJHJT010000023">
    <property type="protein sequence ID" value="CAD7001796.1"/>
    <property type="molecule type" value="Genomic_DNA"/>
</dbReference>
<organism evidence="2 3">
    <name type="scientific">Ceratitis capitata</name>
    <name type="common">Mediterranean fruit fly</name>
    <name type="synonym">Tephritis capitata</name>
    <dbReference type="NCBI Taxonomy" id="7213"/>
    <lineage>
        <taxon>Eukaryota</taxon>
        <taxon>Metazoa</taxon>
        <taxon>Ecdysozoa</taxon>
        <taxon>Arthropoda</taxon>
        <taxon>Hexapoda</taxon>
        <taxon>Insecta</taxon>
        <taxon>Pterygota</taxon>
        <taxon>Neoptera</taxon>
        <taxon>Endopterygota</taxon>
        <taxon>Diptera</taxon>
        <taxon>Brachycera</taxon>
        <taxon>Muscomorpha</taxon>
        <taxon>Tephritoidea</taxon>
        <taxon>Tephritidae</taxon>
        <taxon>Ceratitis</taxon>
        <taxon>Ceratitis</taxon>
    </lineage>
</organism>
<dbReference type="Proteomes" id="UP000606786">
    <property type="component" value="Unassembled WGS sequence"/>
</dbReference>
<comment type="caution">
    <text evidence="2">The sequence shown here is derived from an EMBL/GenBank/DDBJ whole genome shotgun (WGS) entry which is preliminary data.</text>
</comment>
<sequence>MSAAGHKWKNGDELAFIASKSDVMSTPYTDVWIVDSGATEHLTSRRDWFADLQITNSDRPKKICLHWVLATVKDSKPLPRYDNENVSFVTQQNLIRYSNGIAGLDI</sequence>
<dbReference type="Pfam" id="PF22936">
    <property type="entry name" value="Pol_BBD"/>
    <property type="match status" value="1"/>
</dbReference>
<name>A0A811UVT1_CERCA</name>
<protein>
    <submittedName>
        <fullName evidence="2">(Mediterranean fruit fly) hypothetical protein</fullName>
    </submittedName>
</protein>
<reference evidence="2" key="1">
    <citation type="submission" date="2020-11" db="EMBL/GenBank/DDBJ databases">
        <authorList>
            <person name="Whitehead M."/>
        </authorList>
    </citation>
    <scope>NUCLEOTIDE SEQUENCE</scope>
    <source>
        <strain evidence="2">EGII</strain>
    </source>
</reference>
<keyword evidence="3" id="KW-1185">Reference proteome</keyword>
<accession>A0A811UVT1</accession>
<evidence type="ECO:0000313" key="2">
    <source>
        <dbReference type="EMBL" id="CAD7001796.1"/>
    </source>
</evidence>
<evidence type="ECO:0000259" key="1">
    <source>
        <dbReference type="Pfam" id="PF22936"/>
    </source>
</evidence>
<feature type="domain" description="Retrovirus-related Pol polyprotein from transposon TNT 1-94-like beta-barrel" evidence="1">
    <location>
        <begin position="32"/>
        <end position="56"/>
    </location>
</feature>
<proteinExistence type="predicted"/>
<dbReference type="InterPro" id="IPR054722">
    <property type="entry name" value="PolX-like_BBD"/>
</dbReference>
<gene>
    <name evidence="2" type="ORF">CCAP1982_LOCUS10287</name>
</gene>